<dbReference type="SUPFAM" id="SSF47874">
    <property type="entry name" value="Annexin"/>
    <property type="match status" value="1"/>
</dbReference>
<protein>
    <submittedName>
        <fullName evidence="8">Annexin</fullName>
    </submittedName>
</protein>
<comment type="similarity">
    <text evidence="1">Belongs to the annexin family.</text>
</comment>
<dbReference type="GO" id="GO:0005544">
    <property type="term" value="F:calcium-dependent phospholipid binding"/>
    <property type="evidence" value="ECO:0007669"/>
    <property type="project" value="UniProtKB-KW"/>
</dbReference>
<reference evidence="6 7" key="2">
    <citation type="submission" date="2018-11" db="EMBL/GenBank/DDBJ databases">
        <authorList>
            <consortium name="Pathogen Informatics"/>
        </authorList>
    </citation>
    <scope>NUCLEOTIDE SEQUENCE [LARGE SCALE GENOMIC DNA]</scope>
</reference>
<dbReference type="InterPro" id="IPR037104">
    <property type="entry name" value="Annexin_sf"/>
</dbReference>
<dbReference type="Gene3D" id="1.10.220.10">
    <property type="entry name" value="Annexin"/>
    <property type="match status" value="1"/>
</dbReference>
<evidence type="ECO:0000256" key="1">
    <source>
        <dbReference type="ARBA" id="ARBA00007831"/>
    </source>
</evidence>
<keyword evidence="4" id="KW-0041">Annexin</keyword>
<proteinExistence type="inferred from homology"/>
<dbReference type="GO" id="GO:0005634">
    <property type="term" value="C:nucleus"/>
    <property type="evidence" value="ECO:0007669"/>
    <property type="project" value="TreeGrafter"/>
</dbReference>
<accession>A0A0R3TZN7</accession>
<evidence type="ECO:0000256" key="2">
    <source>
        <dbReference type="ARBA" id="ARBA00022737"/>
    </source>
</evidence>
<organism evidence="8">
    <name type="scientific">Rodentolepis nana</name>
    <name type="common">Dwarf tapeworm</name>
    <name type="synonym">Hymenolepis nana</name>
    <dbReference type="NCBI Taxonomy" id="102285"/>
    <lineage>
        <taxon>Eukaryota</taxon>
        <taxon>Metazoa</taxon>
        <taxon>Spiralia</taxon>
        <taxon>Lophotrochozoa</taxon>
        <taxon>Platyhelminthes</taxon>
        <taxon>Cestoda</taxon>
        <taxon>Eucestoda</taxon>
        <taxon>Cyclophyllidea</taxon>
        <taxon>Hymenolepididae</taxon>
        <taxon>Rodentolepis</taxon>
    </lineage>
</organism>
<evidence type="ECO:0000313" key="7">
    <source>
        <dbReference type="Proteomes" id="UP000278807"/>
    </source>
</evidence>
<dbReference type="STRING" id="102285.A0A0R3TZN7"/>
<evidence type="ECO:0000256" key="4">
    <source>
        <dbReference type="ARBA" id="ARBA00023216"/>
    </source>
</evidence>
<dbReference type="InterPro" id="IPR001464">
    <property type="entry name" value="Annexin"/>
</dbReference>
<name>A0A0R3TZN7_RODNA</name>
<dbReference type="AlphaFoldDB" id="A0A0R3TZN7"/>
<dbReference type="PRINTS" id="PR00196">
    <property type="entry name" value="ANNEXIN"/>
</dbReference>
<dbReference type="GO" id="GO:0005737">
    <property type="term" value="C:cytoplasm"/>
    <property type="evidence" value="ECO:0007669"/>
    <property type="project" value="TreeGrafter"/>
</dbReference>
<keyword evidence="3" id="KW-0106">Calcium</keyword>
<keyword evidence="7" id="KW-1185">Reference proteome</keyword>
<dbReference type="GO" id="GO:0005509">
    <property type="term" value="F:calcium ion binding"/>
    <property type="evidence" value="ECO:0007669"/>
    <property type="project" value="InterPro"/>
</dbReference>
<dbReference type="PANTHER" id="PTHR10502">
    <property type="entry name" value="ANNEXIN"/>
    <property type="match status" value="1"/>
</dbReference>
<dbReference type="GO" id="GO:0005886">
    <property type="term" value="C:plasma membrane"/>
    <property type="evidence" value="ECO:0007669"/>
    <property type="project" value="TreeGrafter"/>
</dbReference>
<evidence type="ECO:0000313" key="8">
    <source>
        <dbReference type="WBParaSite" id="HNAJ_0001333601-mRNA-1"/>
    </source>
</evidence>
<dbReference type="WBParaSite" id="HNAJ_0001333601-mRNA-1">
    <property type="protein sequence ID" value="HNAJ_0001333601-mRNA-1"/>
    <property type="gene ID" value="HNAJ_0001333601"/>
</dbReference>
<dbReference type="InterPro" id="IPR018502">
    <property type="entry name" value="Annexin_repeat"/>
</dbReference>
<dbReference type="OrthoDB" id="37886at2759"/>
<dbReference type="Pfam" id="PF00191">
    <property type="entry name" value="Annexin"/>
    <property type="match status" value="1"/>
</dbReference>
<dbReference type="SMART" id="SM00335">
    <property type="entry name" value="ANX"/>
    <property type="match status" value="1"/>
</dbReference>
<dbReference type="GO" id="GO:0012506">
    <property type="term" value="C:vesicle membrane"/>
    <property type="evidence" value="ECO:0007669"/>
    <property type="project" value="TreeGrafter"/>
</dbReference>
<keyword evidence="2" id="KW-0677">Repeat</keyword>
<keyword evidence="5" id="KW-0111">Calcium/phospholipid-binding</keyword>
<dbReference type="EMBL" id="UZAE01015259">
    <property type="protein sequence ID" value="VDO15530.1"/>
    <property type="molecule type" value="Genomic_DNA"/>
</dbReference>
<dbReference type="PROSITE" id="PS51897">
    <property type="entry name" value="ANNEXIN_2"/>
    <property type="match status" value="1"/>
</dbReference>
<dbReference type="GO" id="GO:0001786">
    <property type="term" value="F:phosphatidylserine binding"/>
    <property type="evidence" value="ECO:0007669"/>
    <property type="project" value="TreeGrafter"/>
</dbReference>
<dbReference type="PANTHER" id="PTHR10502:SF239">
    <property type="entry name" value="ANNEXIN A7"/>
    <property type="match status" value="1"/>
</dbReference>
<dbReference type="FunFam" id="1.10.220.10:FF:000001">
    <property type="entry name" value="Annexin"/>
    <property type="match status" value="1"/>
</dbReference>
<evidence type="ECO:0000256" key="3">
    <source>
        <dbReference type="ARBA" id="ARBA00022837"/>
    </source>
</evidence>
<reference evidence="8" key="1">
    <citation type="submission" date="2017-02" db="UniProtKB">
        <authorList>
            <consortium name="WormBaseParasite"/>
        </authorList>
    </citation>
    <scope>IDENTIFICATION</scope>
</reference>
<evidence type="ECO:0000313" key="6">
    <source>
        <dbReference type="EMBL" id="VDO15530.1"/>
    </source>
</evidence>
<gene>
    <name evidence="6" type="ORF">HNAJ_LOCUS13310</name>
</gene>
<evidence type="ECO:0000256" key="5">
    <source>
        <dbReference type="ARBA" id="ARBA00023302"/>
    </source>
</evidence>
<dbReference type="Proteomes" id="UP000278807">
    <property type="component" value="Unassembled WGS sequence"/>
</dbReference>
<sequence length="123" mass="14080">MRTIISITLRIEQNEPMRIVFLSLVVEHMTPTFKFAVDPTDLYANWIYDAIKAPGADNEDLIRLILSRAEINLQNIKDAYRAISEKTLIEDIEEVTSGDYKNMLVALVNGNFEELQDCKTENS</sequence>